<evidence type="ECO:0000313" key="2">
    <source>
        <dbReference type="Proteomes" id="UP000515377"/>
    </source>
</evidence>
<sequence length="70" mass="7743">MRASSTDPLSQFTVDVVFFSGTEQFATETYQVSATTWYMAEQQALHMSVGSAYDNSRIPDLSRTANVRAA</sequence>
<proteinExistence type="predicted"/>
<evidence type="ECO:0000313" key="1">
    <source>
        <dbReference type="EMBL" id="QNG43550.1"/>
    </source>
</evidence>
<name>A0A9X7U5T4_SPHYA</name>
<dbReference type="Proteomes" id="UP000515377">
    <property type="component" value="Chromosome"/>
</dbReference>
<protein>
    <submittedName>
        <fullName evidence="1">Uncharacterized protein</fullName>
    </submittedName>
</protein>
<accession>A0A9X7U5T4</accession>
<organism evidence="1 2">
    <name type="scientific">Sphingobium yanoikuyae</name>
    <name type="common">Sphingomonas yanoikuyae</name>
    <dbReference type="NCBI Taxonomy" id="13690"/>
    <lineage>
        <taxon>Bacteria</taxon>
        <taxon>Pseudomonadati</taxon>
        <taxon>Pseudomonadota</taxon>
        <taxon>Alphaproteobacteria</taxon>
        <taxon>Sphingomonadales</taxon>
        <taxon>Sphingomonadaceae</taxon>
        <taxon>Sphingobium</taxon>
    </lineage>
</organism>
<reference evidence="1 2" key="1">
    <citation type="submission" date="2020-07" db="EMBL/GenBank/DDBJ databases">
        <title>Whole genome sequence of Sphingobium yanoikuyae A3.</title>
        <authorList>
            <person name="Han S.-S."/>
        </authorList>
    </citation>
    <scope>NUCLEOTIDE SEQUENCE [LARGE SCALE GENOMIC DNA]</scope>
    <source>
        <strain evidence="1 2">A3</strain>
    </source>
</reference>
<dbReference type="AlphaFoldDB" id="A0A9X7U5T4"/>
<gene>
    <name evidence="1" type="ORF">H3V42_16410</name>
</gene>
<dbReference type="EMBL" id="CP060122">
    <property type="protein sequence ID" value="QNG43550.1"/>
    <property type="molecule type" value="Genomic_DNA"/>
</dbReference>